<feature type="domain" description="PKD" evidence="1">
    <location>
        <begin position="81"/>
        <end position="112"/>
    </location>
</feature>
<dbReference type="Pfam" id="PF18911">
    <property type="entry name" value="PKD_4"/>
    <property type="match status" value="1"/>
</dbReference>
<evidence type="ECO:0000313" key="2">
    <source>
        <dbReference type="EMBL" id="MPM07649.1"/>
    </source>
</evidence>
<comment type="caution">
    <text evidence="2">The sequence shown here is derived from an EMBL/GenBank/DDBJ whole genome shotgun (WGS) entry which is preliminary data.</text>
</comment>
<dbReference type="InterPro" id="IPR022409">
    <property type="entry name" value="PKD/Chitinase_dom"/>
</dbReference>
<dbReference type="SUPFAM" id="SSF63825">
    <property type="entry name" value="YWTD domain"/>
    <property type="match status" value="2"/>
</dbReference>
<sequence length="569" mass="62497">MNILTLEHMKTISRIKQYLFISFLGIMTFGCIDNDPEIEELPSAAVAFTYEVIDDVYQLDYYVGATIQFKSLSALKGECVWDFGDGSEPVTGEVVTHKFATDGTYQVKLTVAGLKFNRQPILIKDIVPIMSIDSIDGGICEVLSTPVSISVELPNPENLTEEYLWVFPQGTTDENGNPVSTSTSRDPGKVKFSHVGSQTVRLQVKLAGRQLEEGRVNVQVAYNQDMPTLYYAVKGGNIMALKLVSNKPVGMNIYPFDMGISSGKHPLNIVYSEPSLYILDCGQQFTYVDDAAGILGDGRITVMSKDGSKVETMLSNVGGAAFNDPFYGYIEGSNLYFSNRNTGISKIGLNERNKVFSTTEFPWYVQNATLGYYNNGWSYGSMNACFTKINGTWYWCKTYNGTGIFRFTDGDILPAAITGGHPAPSAGVALSGMNPKSLVWDSKNQFIYFTVYDTGYEGLYRCTLTQFNDIGGTKSNLTQYKLTTTNNKSVTPITETGKGEGSTGEFIGISQLAIDEATGDVYFGLRSANPSEVKSGLMRYNKATNKIEHVIEGVEIYGVAVNNTKSKLF</sequence>
<proteinExistence type="predicted"/>
<gene>
    <name evidence="2" type="ORF">SDC9_53956</name>
</gene>
<dbReference type="CDD" id="cd00146">
    <property type="entry name" value="PKD"/>
    <property type="match status" value="1"/>
</dbReference>
<dbReference type="SMART" id="SM00089">
    <property type="entry name" value="PKD"/>
    <property type="match status" value="1"/>
</dbReference>
<organism evidence="2">
    <name type="scientific">bioreactor metagenome</name>
    <dbReference type="NCBI Taxonomy" id="1076179"/>
    <lineage>
        <taxon>unclassified sequences</taxon>
        <taxon>metagenomes</taxon>
        <taxon>ecological metagenomes</taxon>
    </lineage>
</organism>
<dbReference type="InterPro" id="IPR000601">
    <property type="entry name" value="PKD_dom"/>
</dbReference>
<accession>A0A644WV50</accession>
<dbReference type="PROSITE" id="PS50093">
    <property type="entry name" value="PKD"/>
    <property type="match status" value="1"/>
</dbReference>
<dbReference type="Gene3D" id="2.60.40.10">
    <property type="entry name" value="Immunoglobulins"/>
    <property type="match status" value="1"/>
</dbReference>
<dbReference type="EMBL" id="VSSQ01001360">
    <property type="protein sequence ID" value="MPM07649.1"/>
    <property type="molecule type" value="Genomic_DNA"/>
</dbReference>
<reference evidence="2" key="1">
    <citation type="submission" date="2019-08" db="EMBL/GenBank/DDBJ databases">
        <authorList>
            <person name="Kucharzyk K."/>
            <person name="Murdoch R.W."/>
            <person name="Higgins S."/>
            <person name="Loffler F."/>
        </authorList>
    </citation>
    <scope>NUCLEOTIDE SEQUENCE</scope>
</reference>
<evidence type="ECO:0000259" key="1">
    <source>
        <dbReference type="PROSITE" id="PS50093"/>
    </source>
</evidence>
<protein>
    <recommendedName>
        <fullName evidence="1">PKD domain-containing protein</fullName>
    </recommendedName>
</protein>
<name>A0A644WV50_9ZZZZ</name>
<dbReference type="InterPro" id="IPR013783">
    <property type="entry name" value="Ig-like_fold"/>
</dbReference>
<dbReference type="SUPFAM" id="SSF49299">
    <property type="entry name" value="PKD domain"/>
    <property type="match status" value="1"/>
</dbReference>
<dbReference type="AlphaFoldDB" id="A0A644WV50"/>
<dbReference type="InterPro" id="IPR035986">
    <property type="entry name" value="PKD_dom_sf"/>
</dbReference>